<keyword evidence="3 7" id="KW-1134">Transmembrane beta strand</keyword>
<evidence type="ECO:0000256" key="5">
    <source>
        <dbReference type="ARBA" id="ARBA00023136"/>
    </source>
</evidence>
<dbReference type="SUPFAM" id="SSF56935">
    <property type="entry name" value="Porins"/>
    <property type="match status" value="1"/>
</dbReference>
<evidence type="ECO:0000313" key="10">
    <source>
        <dbReference type="Proteomes" id="UP000521017"/>
    </source>
</evidence>
<sequence>MNLYSYAKIPWITGRLMRKTILVMKLVFFIITIACMQVSATGYAQNVNIKQNRARLTDVFSLIEHQTGYSFFWKNEDLNKIKVDVKLTNAPLEYALNELFKGLPLTYSITKKSIVVQAKAPGLIDRVVSVFTGNEVVGIVLDAENNLLSGATITIKGTNRSTTTNALGQFKLKDVPEDAILQISFMGYVTKEIKTSANLLGIKLELSTSKLDEVQVMAYGTTNRRLSTGNIVTITSKELEKQPVMNPLLALVGRVPGMTVVQTNGYEASPVKVEIRGRKTMGSQFVSDPMYVIDGVPLNNLDLGVGSDYNKGSAGVVQNGFSVTGGQSPLFNLRTSDIESIEILKDGDATAIYGSRGANGVILITTKKGKPGPTAFSVDVAQGLNYVAKGYDMLNTQQYLQMRRDAFKNDNIQPTVTNAPDLMLYDPTRYTDWQKKLWGNIGKKTDVSMNLSGGDGQTNFRIGGNYSRSAEILTNSGSNQVASVSLSLGHSTQDRKFKIQANVMYSYSAVNTLTTPNAVTAVPNAPDIYDAAGNLNFAGWGRSDYNTSYFPFSTLESRYYSDTHALTSNVLLSYQMAKSLFFSTNFGFNTTLNFNRNYNPISSMDPLSNPTGTAFSGSTNNFNWIIEPKLDYKINLLGGELSALVGASLQKTVTKTSGVFGLGYDNDDFIESVTMAPVKLTFDNKGYYKYAGVFGRLSYNLQNKYIVNLSGRRDGSSRFGPGNQFGDFGSLGGAWILSQENWMKSWLPSMISFLKLRSSYGITGSDAVGDYQYLTQWAKDPGLAKTLPNYNGVSPLVSLLAVNPNYRWQVTKKLEFALSLGLLEDRINLEASLYRERCGNQLTQYTTPVYTGFSSVTANWPAMVENKGLEISADAKLIKTDKMNWSVNFNIGRNSNILASYPGIEFSPYANTYKVGYSVNSLYLLHYIGVDPATGKYAFEDYNHDGVIGVDNTGPTGTGHDDRHVILDLSPKFSGGFGTSFSFKNFNVSCFFDFTKQIGFNPYFNAANLLGNLGNQPADVFGNYWKSPGDHALYPKPTTLTGDISNSNFSISDGMYRDASFLRLNNLSVGYQFDEKLAKKIGAKSMNIHMRAQNVFVLSGAKGLDPNIQDFSSLPPARTFICGMSLNF</sequence>
<comment type="caution">
    <text evidence="9">The sequence shown here is derived from an EMBL/GenBank/DDBJ whole genome shotgun (WGS) entry which is preliminary data.</text>
</comment>
<dbReference type="EMBL" id="JACHCC010000002">
    <property type="protein sequence ID" value="MBB6498754.1"/>
    <property type="molecule type" value="Genomic_DNA"/>
</dbReference>
<comment type="similarity">
    <text evidence="7">Belongs to the TonB-dependent receptor family.</text>
</comment>
<dbReference type="Proteomes" id="UP000521017">
    <property type="component" value="Unassembled WGS sequence"/>
</dbReference>
<dbReference type="PROSITE" id="PS52016">
    <property type="entry name" value="TONB_DEPENDENT_REC_3"/>
    <property type="match status" value="1"/>
</dbReference>
<evidence type="ECO:0000256" key="6">
    <source>
        <dbReference type="ARBA" id="ARBA00023237"/>
    </source>
</evidence>
<dbReference type="GO" id="GO:0009279">
    <property type="term" value="C:cell outer membrane"/>
    <property type="evidence" value="ECO:0007669"/>
    <property type="project" value="UniProtKB-SubCell"/>
</dbReference>
<evidence type="ECO:0000313" key="9">
    <source>
        <dbReference type="EMBL" id="MBB6498754.1"/>
    </source>
</evidence>
<proteinExistence type="inferred from homology"/>
<dbReference type="Gene3D" id="2.40.170.20">
    <property type="entry name" value="TonB-dependent receptor, beta-barrel domain"/>
    <property type="match status" value="1"/>
</dbReference>
<dbReference type="Pfam" id="PF13715">
    <property type="entry name" value="CarbopepD_reg_2"/>
    <property type="match status" value="1"/>
</dbReference>
<accession>A0A7X0MH45</accession>
<dbReference type="InterPro" id="IPR023996">
    <property type="entry name" value="TonB-dep_OMP_SusC/RagA"/>
</dbReference>
<dbReference type="InterPro" id="IPR037066">
    <property type="entry name" value="Plug_dom_sf"/>
</dbReference>
<feature type="domain" description="TonB-dependent receptor plug" evidence="8">
    <location>
        <begin position="227"/>
        <end position="361"/>
    </location>
</feature>
<evidence type="ECO:0000256" key="2">
    <source>
        <dbReference type="ARBA" id="ARBA00022448"/>
    </source>
</evidence>
<evidence type="ECO:0000256" key="1">
    <source>
        <dbReference type="ARBA" id="ARBA00004571"/>
    </source>
</evidence>
<dbReference type="RefSeq" id="WP_184623166.1">
    <property type="nucleotide sequence ID" value="NZ_JACHCC010000002.1"/>
</dbReference>
<keyword evidence="2 7" id="KW-0813">Transport</keyword>
<reference evidence="9 10" key="1">
    <citation type="submission" date="2020-08" db="EMBL/GenBank/DDBJ databases">
        <title>Genomic Encyclopedia of Type Strains, Phase IV (KMG-V): Genome sequencing to study the core and pangenomes of soil and plant-associated prokaryotes.</title>
        <authorList>
            <person name="Whitman W."/>
        </authorList>
    </citation>
    <scope>NUCLEOTIDE SEQUENCE [LARGE SCALE GENOMIC DNA]</scope>
    <source>
        <strain evidence="9 10">M2T3</strain>
    </source>
</reference>
<dbReference type="Gene3D" id="2.170.130.10">
    <property type="entry name" value="TonB-dependent receptor, plug domain"/>
    <property type="match status" value="1"/>
</dbReference>
<organism evidence="9 10">
    <name type="scientific">Pedobacter cryoconitis</name>
    <dbReference type="NCBI Taxonomy" id="188932"/>
    <lineage>
        <taxon>Bacteria</taxon>
        <taxon>Pseudomonadati</taxon>
        <taxon>Bacteroidota</taxon>
        <taxon>Sphingobacteriia</taxon>
        <taxon>Sphingobacteriales</taxon>
        <taxon>Sphingobacteriaceae</taxon>
        <taxon>Pedobacter</taxon>
    </lineage>
</organism>
<protein>
    <submittedName>
        <fullName evidence="9">TonB-linked SusC/RagA family outer membrane protein</fullName>
    </submittedName>
</protein>
<keyword evidence="4 7" id="KW-0812">Transmembrane</keyword>
<dbReference type="SUPFAM" id="SSF49464">
    <property type="entry name" value="Carboxypeptidase regulatory domain-like"/>
    <property type="match status" value="1"/>
</dbReference>
<dbReference type="InterPro" id="IPR023997">
    <property type="entry name" value="TonB-dep_OMP_SusC/RagA_CS"/>
</dbReference>
<dbReference type="InterPro" id="IPR036942">
    <property type="entry name" value="Beta-barrel_TonB_sf"/>
</dbReference>
<dbReference type="Gene3D" id="2.60.40.1120">
    <property type="entry name" value="Carboxypeptidase-like, regulatory domain"/>
    <property type="match status" value="1"/>
</dbReference>
<dbReference type="NCBIfam" id="TIGR04057">
    <property type="entry name" value="SusC_RagA_signa"/>
    <property type="match status" value="1"/>
</dbReference>
<gene>
    <name evidence="9" type="ORF">HDF25_000891</name>
</gene>
<evidence type="ECO:0000256" key="7">
    <source>
        <dbReference type="PROSITE-ProRule" id="PRU01360"/>
    </source>
</evidence>
<keyword evidence="5 7" id="KW-0472">Membrane</keyword>
<keyword evidence="6 7" id="KW-0998">Cell outer membrane</keyword>
<dbReference type="InterPro" id="IPR012910">
    <property type="entry name" value="Plug_dom"/>
</dbReference>
<dbReference type="NCBIfam" id="TIGR04056">
    <property type="entry name" value="OMP_RagA_SusC"/>
    <property type="match status" value="1"/>
</dbReference>
<dbReference type="AlphaFoldDB" id="A0A7X0MH45"/>
<dbReference type="Pfam" id="PF07715">
    <property type="entry name" value="Plug"/>
    <property type="match status" value="1"/>
</dbReference>
<dbReference type="InterPro" id="IPR008969">
    <property type="entry name" value="CarboxyPept-like_regulatory"/>
</dbReference>
<evidence type="ECO:0000256" key="3">
    <source>
        <dbReference type="ARBA" id="ARBA00022452"/>
    </source>
</evidence>
<evidence type="ECO:0000256" key="4">
    <source>
        <dbReference type="ARBA" id="ARBA00022692"/>
    </source>
</evidence>
<name>A0A7X0MH45_9SPHI</name>
<comment type="subcellular location">
    <subcellularLocation>
        <location evidence="1 7">Cell outer membrane</location>
        <topology evidence="1 7">Multi-pass membrane protein</topology>
    </subcellularLocation>
</comment>
<evidence type="ECO:0000259" key="8">
    <source>
        <dbReference type="Pfam" id="PF07715"/>
    </source>
</evidence>
<dbReference type="InterPro" id="IPR039426">
    <property type="entry name" value="TonB-dep_rcpt-like"/>
</dbReference>